<keyword evidence="2" id="KW-0238">DNA-binding</keyword>
<dbReference type="InterPro" id="IPR008920">
    <property type="entry name" value="TF_FadR/GntR_C"/>
</dbReference>
<sequence length="233" mass="26362">MNIAQFVPSPTHEEVASLLRQYICTGEVEIGSRLPTQRELAESMGVSRHSIRVALRVLEEQGLVETRLGVSGGSFVSKPHLEPRGIRLWVRKYLCDLDEIIDFRMAIEQQAVYLTAKRRTKDDLRAMWHSIQELPAEGGSLDTFRSADGRFHTAIGRAARNTRLEEASRKVRSDLFIPADTLDFKREIQKTRQHHSLIFEAIESRDADGAASRMGEHIEETRKAINRLLSGTG</sequence>
<dbReference type="EMBL" id="CAFBNE010000268">
    <property type="protein sequence ID" value="CAB4976114.1"/>
    <property type="molecule type" value="Genomic_DNA"/>
</dbReference>
<dbReference type="Pfam" id="PF07729">
    <property type="entry name" value="FCD"/>
    <property type="match status" value="1"/>
</dbReference>
<accession>A0A6J7MEJ6</accession>
<evidence type="ECO:0000256" key="3">
    <source>
        <dbReference type="ARBA" id="ARBA00023163"/>
    </source>
</evidence>
<feature type="domain" description="HTH gntR-type" evidence="4">
    <location>
        <begin position="9"/>
        <end position="79"/>
    </location>
</feature>
<dbReference type="AlphaFoldDB" id="A0A6J7MEJ6"/>
<dbReference type="Gene3D" id="1.10.10.10">
    <property type="entry name" value="Winged helix-like DNA-binding domain superfamily/Winged helix DNA-binding domain"/>
    <property type="match status" value="1"/>
</dbReference>
<evidence type="ECO:0000313" key="5">
    <source>
        <dbReference type="EMBL" id="CAB4976114.1"/>
    </source>
</evidence>
<dbReference type="InterPro" id="IPR011711">
    <property type="entry name" value="GntR_C"/>
</dbReference>
<dbReference type="InterPro" id="IPR036390">
    <property type="entry name" value="WH_DNA-bd_sf"/>
</dbReference>
<dbReference type="InterPro" id="IPR036388">
    <property type="entry name" value="WH-like_DNA-bd_sf"/>
</dbReference>
<dbReference type="SMART" id="SM00895">
    <property type="entry name" value="FCD"/>
    <property type="match status" value="1"/>
</dbReference>
<gene>
    <name evidence="5" type="ORF">UFOPK3772_03697</name>
</gene>
<dbReference type="SUPFAM" id="SSF46785">
    <property type="entry name" value="Winged helix' DNA-binding domain"/>
    <property type="match status" value="1"/>
</dbReference>
<evidence type="ECO:0000259" key="4">
    <source>
        <dbReference type="PROSITE" id="PS50949"/>
    </source>
</evidence>
<dbReference type="Pfam" id="PF00392">
    <property type="entry name" value="GntR"/>
    <property type="match status" value="1"/>
</dbReference>
<dbReference type="PANTHER" id="PTHR43537">
    <property type="entry name" value="TRANSCRIPTIONAL REGULATOR, GNTR FAMILY"/>
    <property type="match status" value="1"/>
</dbReference>
<dbReference type="GO" id="GO:0003677">
    <property type="term" value="F:DNA binding"/>
    <property type="evidence" value="ECO:0007669"/>
    <property type="project" value="UniProtKB-KW"/>
</dbReference>
<organism evidence="5">
    <name type="scientific">freshwater metagenome</name>
    <dbReference type="NCBI Taxonomy" id="449393"/>
    <lineage>
        <taxon>unclassified sequences</taxon>
        <taxon>metagenomes</taxon>
        <taxon>ecological metagenomes</taxon>
    </lineage>
</organism>
<dbReference type="GO" id="GO:0003700">
    <property type="term" value="F:DNA-binding transcription factor activity"/>
    <property type="evidence" value="ECO:0007669"/>
    <property type="project" value="InterPro"/>
</dbReference>
<dbReference type="InterPro" id="IPR000524">
    <property type="entry name" value="Tscrpt_reg_HTH_GntR"/>
</dbReference>
<name>A0A6J7MEJ6_9ZZZZ</name>
<dbReference type="CDD" id="cd07377">
    <property type="entry name" value="WHTH_GntR"/>
    <property type="match status" value="1"/>
</dbReference>
<dbReference type="SUPFAM" id="SSF48008">
    <property type="entry name" value="GntR ligand-binding domain-like"/>
    <property type="match status" value="1"/>
</dbReference>
<dbReference type="Gene3D" id="1.20.120.530">
    <property type="entry name" value="GntR ligand-binding domain-like"/>
    <property type="match status" value="1"/>
</dbReference>
<dbReference type="PRINTS" id="PR00035">
    <property type="entry name" value="HTHGNTR"/>
</dbReference>
<evidence type="ECO:0000256" key="1">
    <source>
        <dbReference type="ARBA" id="ARBA00023015"/>
    </source>
</evidence>
<dbReference type="SMART" id="SM00345">
    <property type="entry name" value="HTH_GNTR"/>
    <property type="match status" value="1"/>
</dbReference>
<proteinExistence type="predicted"/>
<evidence type="ECO:0000256" key="2">
    <source>
        <dbReference type="ARBA" id="ARBA00023125"/>
    </source>
</evidence>
<keyword evidence="3" id="KW-0804">Transcription</keyword>
<dbReference type="PROSITE" id="PS50949">
    <property type="entry name" value="HTH_GNTR"/>
    <property type="match status" value="1"/>
</dbReference>
<reference evidence="5" key="1">
    <citation type="submission" date="2020-05" db="EMBL/GenBank/DDBJ databases">
        <authorList>
            <person name="Chiriac C."/>
            <person name="Salcher M."/>
            <person name="Ghai R."/>
            <person name="Kavagutti S V."/>
        </authorList>
    </citation>
    <scope>NUCLEOTIDE SEQUENCE</scope>
</reference>
<protein>
    <submittedName>
        <fullName evidence="5">Unannotated protein</fullName>
    </submittedName>
</protein>
<dbReference type="PANTHER" id="PTHR43537:SF5">
    <property type="entry name" value="UXU OPERON TRANSCRIPTIONAL REGULATOR"/>
    <property type="match status" value="1"/>
</dbReference>
<keyword evidence="1" id="KW-0805">Transcription regulation</keyword>